<dbReference type="InterPro" id="IPR036388">
    <property type="entry name" value="WH-like_DNA-bd_sf"/>
</dbReference>
<dbReference type="OrthoDB" id="9810065at2"/>
<accession>A0A328P9C9</accession>
<keyword evidence="4" id="KW-0804">Transcription</keyword>
<dbReference type="FunFam" id="1.10.10.10:FF:000001">
    <property type="entry name" value="LysR family transcriptional regulator"/>
    <property type="match status" value="1"/>
</dbReference>
<gene>
    <name evidence="6" type="ORF">CA260_10435</name>
</gene>
<dbReference type="Proteomes" id="UP000248926">
    <property type="component" value="Unassembled WGS sequence"/>
</dbReference>
<evidence type="ECO:0000256" key="2">
    <source>
        <dbReference type="ARBA" id="ARBA00023015"/>
    </source>
</evidence>
<evidence type="ECO:0000259" key="5">
    <source>
        <dbReference type="PROSITE" id="PS50931"/>
    </source>
</evidence>
<dbReference type="Pfam" id="PF00126">
    <property type="entry name" value="HTH_1"/>
    <property type="match status" value="1"/>
</dbReference>
<keyword evidence="2" id="KW-0805">Transcription regulation</keyword>
<dbReference type="Gene3D" id="1.10.10.10">
    <property type="entry name" value="Winged helix-like DNA-binding domain superfamily/Winged helix DNA-binding domain"/>
    <property type="match status" value="1"/>
</dbReference>
<dbReference type="PANTHER" id="PTHR30537:SF71">
    <property type="entry name" value="TRANSCRIPTIONAL REGULATORY PROTEIN"/>
    <property type="match status" value="1"/>
</dbReference>
<evidence type="ECO:0000256" key="1">
    <source>
        <dbReference type="ARBA" id="ARBA00009437"/>
    </source>
</evidence>
<proteinExistence type="inferred from homology"/>
<dbReference type="InterPro" id="IPR005119">
    <property type="entry name" value="LysR_subst-bd"/>
</dbReference>
<dbReference type="SUPFAM" id="SSF46785">
    <property type="entry name" value="Winged helix' DNA-binding domain"/>
    <property type="match status" value="1"/>
</dbReference>
<protein>
    <recommendedName>
        <fullName evidence="5">HTH lysR-type domain-containing protein</fullName>
    </recommendedName>
</protein>
<organism evidence="6 7">
    <name type="scientific">Dyella jiangningensis</name>
    <dbReference type="NCBI Taxonomy" id="1379159"/>
    <lineage>
        <taxon>Bacteria</taxon>
        <taxon>Pseudomonadati</taxon>
        <taxon>Pseudomonadota</taxon>
        <taxon>Gammaproteobacteria</taxon>
        <taxon>Lysobacterales</taxon>
        <taxon>Rhodanobacteraceae</taxon>
        <taxon>Dyella</taxon>
    </lineage>
</organism>
<sequence length="307" mass="33277">MIEFADMATFVAAVETSSISQAALRLGVVKSVASRRIRNLEQVLGVALLDRAGNRIRPTEVGAVYYAKCARILEAIESAHEFVNGHNNVLGGRLRLSVSSALLSAVLAPLLAEFAQIHPSLTLDVEADDLRPDFQVGGYDVAFREGRQPDSGLLTRSFNAVPFVLCASSDYLDVRGRPQHPADLDGHDGLFYTHEGSGSFWTLLAEGEPRAFRVRERLRSTCRIQLAHAARAGLGLLLTPRYVVEAALADGSLQPVLVDFMPSAEKIVVVYPESRRHSKKVQALIEFLGSRLHGVPAVSLPGMASPT</sequence>
<reference evidence="6 7" key="1">
    <citation type="journal article" date="2018" name="Genet. Mol. Biol.">
        <title>The genome sequence of Dyella jiangningensis FCAV SCS01 from a lignocellulose-decomposing microbial consortium metagenome reveals potential for biotechnological applications.</title>
        <authorList>
            <person name="Desiderato J.G."/>
            <person name="Alvarenga D.O."/>
            <person name="Constancio M.T.L."/>
            <person name="Alves L.M.C."/>
            <person name="Varani A.M."/>
        </authorList>
    </citation>
    <scope>NUCLEOTIDE SEQUENCE [LARGE SCALE GENOMIC DNA]</scope>
    <source>
        <strain evidence="6 7">FCAV SCS01</strain>
    </source>
</reference>
<dbReference type="GO" id="GO:0006351">
    <property type="term" value="P:DNA-templated transcription"/>
    <property type="evidence" value="ECO:0007669"/>
    <property type="project" value="TreeGrafter"/>
</dbReference>
<dbReference type="PROSITE" id="PS50931">
    <property type="entry name" value="HTH_LYSR"/>
    <property type="match status" value="1"/>
</dbReference>
<evidence type="ECO:0000313" key="6">
    <source>
        <dbReference type="EMBL" id="RAO78210.1"/>
    </source>
</evidence>
<dbReference type="InterPro" id="IPR058163">
    <property type="entry name" value="LysR-type_TF_proteobact-type"/>
</dbReference>
<feature type="domain" description="HTH lysR-type" evidence="5">
    <location>
        <begin position="2"/>
        <end position="59"/>
    </location>
</feature>
<evidence type="ECO:0000256" key="3">
    <source>
        <dbReference type="ARBA" id="ARBA00023125"/>
    </source>
</evidence>
<evidence type="ECO:0000313" key="7">
    <source>
        <dbReference type="Proteomes" id="UP000248926"/>
    </source>
</evidence>
<evidence type="ECO:0000256" key="4">
    <source>
        <dbReference type="ARBA" id="ARBA00023163"/>
    </source>
</evidence>
<dbReference type="CDD" id="cd08422">
    <property type="entry name" value="PBP2_CrgA_like"/>
    <property type="match status" value="1"/>
</dbReference>
<comment type="caution">
    <text evidence="6">The sequence shown here is derived from an EMBL/GenBank/DDBJ whole genome shotgun (WGS) entry which is preliminary data.</text>
</comment>
<dbReference type="EMBL" id="NFZS01000001">
    <property type="protein sequence ID" value="RAO78210.1"/>
    <property type="molecule type" value="Genomic_DNA"/>
</dbReference>
<dbReference type="AlphaFoldDB" id="A0A328P9C9"/>
<dbReference type="InterPro" id="IPR036390">
    <property type="entry name" value="WH_DNA-bd_sf"/>
</dbReference>
<dbReference type="GO" id="GO:0003700">
    <property type="term" value="F:DNA-binding transcription factor activity"/>
    <property type="evidence" value="ECO:0007669"/>
    <property type="project" value="InterPro"/>
</dbReference>
<dbReference type="Gene3D" id="3.40.190.290">
    <property type="match status" value="1"/>
</dbReference>
<comment type="similarity">
    <text evidence="1">Belongs to the LysR transcriptional regulatory family.</text>
</comment>
<keyword evidence="7" id="KW-1185">Reference proteome</keyword>
<dbReference type="PANTHER" id="PTHR30537">
    <property type="entry name" value="HTH-TYPE TRANSCRIPTIONAL REGULATOR"/>
    <property type="match status" value="1"/>
</dbReference>
<dbReference type="GO" id="GO:0043565">
    <property type="term" value="F:sequence-specific DNA binding"/>
    <property type="evidence" value="ECO:0007669"/>
    <property type="project" value="TreeGrafter"/>
</dbReference>
<dbReference type="RefSeq" id="WP_111982835.1">
    <property type="nucleotide sequence ID" value="NZ_NFZS01000001.1"/>
</dbReference>
<dbReference type="Pfam" id="PF03466">
    <property type="entry name" value="LysR_substrate"/>
    <property type="match status" value="1"/>
</dbReference>
<keyword evidence="3" id="KW-0238">DNA-binding</keyword>
<dbReference type="InterPro" id="IPR000847">
    <property type="entry name" value="LysR_HTH_N"/>
</dbReference>
<dbReference type="SUPFAM" id="SSF53850">
    <property type="entry name" value="Periplasmic binding protein-like II"/>
    <property type="match status" value="1"/>
</dbReference>
<name>A0A328P9C9_9GAMM</name>